<dbReference type="OrthoDB" id="831610at2759"/>
<evidence type="ECO:0000313" key="2">
    <source>
        <dbReference type="Proteomes" id="UP000657918"/>
    </source>
</evidence>
<gene>
    <name evidence="1" type="ORF">SADUNF_Sadunf02G0058100</name>
</gene>
<proteinExistence type="predicted"/>
<reference evidence="1 2" key="1">
    <citation type="submission" date="2020-10" db="EMBL/GenBank/DDBJ databases">
        <title>Plant Genome Project.</title>
        <authorList>
            <person name="Zhang R.-G."/>
        </authorList>
    </citation>
    <scope>NUCLEOTIDE SEQUENCE [LARGE SCALE GENOMIC DNA]</scope>
    <source>
        <strain evidence="1">FAFU-HL-1</strain>
        <tissue evidence="1">Leaf</tissue>
    </source>
</reference>
<comment type="caution">
    <text evidence="1">The sequence shown here is derived from an EMBL/GenBank/DDBJ whole genome shotgun (WGS) entry which is preliminary data.</text>
</comment>
<evidence type="ECO:0000313" key="1">
    <source>
        <dbReference type="EMBL" id="KAF9687095.1"/>
    </source>
</evidence>
<dbReference type="EMBL" id="JADGMS010000002">
    <property type="protein sequence ID" value="KAF9687095.1"/>
    <property type="molecule type" value="Genomic_DNA"/>
</dbReference>
<keyword evidence="2" id="KW-1185">Reference proteome</keyword>
<accession>A0A835N6C9</accession>
<dbReference type="Proteomes" id="UP000657918">
    <property type="component" value="Unassembled WGS sequence"/>
</dbReference>
<sequence>MISEKCCDMKLYLSPTNDLGTKVFIVEYSRPSHECHELERTSLISNCHELECNLEIASASPDGNTRDDFTNDQFIESILQIEADCRIETGIKNSRGSYSSTIPVNQESVDRDTSIDDSMHFDGVIRLFVPLSTSYTAFSDSLAHSYGGVGFALFQKENMGITIMDGVWTFPIGREK</sequence>
<protein>
    <submittedName>
        <fullName evidence="1">Uncharacterized protein</fullName>
    </submittedName>
</protein>
<dbReference type="AlphaFoldDB" id="A0A835N6C9"/>
<organism evidence="1 2">
    <name type="scientific">Salix dunnii</name>
    <dbReference type="NCBI Taxonomy" id="1413687"/>
    <lineage>
        <taxon>Eukaryota</taxon>
        <taxon>Viridiplantae</taxon>
        <taxon>Streptophyta</taxon>
        <taxon>Embryophyta</taxon>
        <taxon>Tracheophyta</taxon>
        <taxon>Spermatophyta</taxon>
        <taxon>Magnoliopsida</taxon>
        <taxon>eudicotyledons</taxon>
        <taxon>Gunneridae</taxon>
        <taxon>Pentapetalae</taxon>
        <taxon>rosids</taxon>
        <taxon>fabids</taxon>
        <taxon>Malpighiales</taxon>
        <taxon>Salicaceae</taxon>
        <taxon>Saliceae</taxon>
        <taxon>Salix</taxon>
    </lineage>
</organism>
<name>A0A835N6C9_9ROSI</name>